<name>A0A6A6REQ7_9PEZI</name>
<gene>
    <name evidence="2" type="ORF">BU16DRAFT_554295</name>
</gene>
<sequence length="434" mass="49887">MQPLHLEDMRRTPPGPPDQANGYTILAYAEHRDLWFAYQLKQMGVQSYHPHGHSPYSDTSSVDCRQMMGKFYFPPLLHAVYRRFWGFSLFLLRYDHVASLMEKTSPYTTVLDQAMSIDFVNSLEEAAIFPVSLEKQADIMPLWNPNDKFAQVSSLYDRRGSEGGGELLKRACKDVQSAWQCLLDIFPEAENSPIGVWFGIPYRKLSILEQSMRLHADFRSLLYALSLQGFLLPFTHWEIIVPTSYKGFETLGATLDTFSNNKKRRSGFPKQSLLEFFQGSPLDLMTIRGMRKSNLFNHGWSVSIRHAFISGGIAAGFWLALTIYTWVKLPFFWFWYIPKLVTVAILIALVSMFATYFALCWISCLSTTEAVGLALGAAQIIAQFQPCLSLYDQNTWKNFDADIQYFVLSLDREKYKLDQLKEIVLHSKRCRTDN</sequence>
<evidence type="ECO:0000313" key="3">
    <source>
        <dbReference type="Proteomes" id="UP000799750"/>
    </source>
</evidence>
<reference evidence="2" key="1">
    <citation type="journal article" date="2020" name="Stud. Mycol.">
        <title>101 Dothideomycetes genomes: a test case for predicting lifestyles and emergence of pathogens.</title>
        <authorList>
            <person name="Haridas S."/>
            <person name="Albert R."/>
            <person name="Binder M."/>
            <person name="Bloem J."/>
            <person name="Labutti K."/>
            <person name="Salamov A."/>
            <person name="Andreopoulos B."/>
            <person name="Baker S."/>
            <person name="Barry K."/>
            <person name="Bills G."/>
            <person name="Bluhm B."/>
            <person name="Cannon C."/>
            <person name="Castanera R."/>
            <person name="Culley D."/>
            <person name="Daum C."/>
            <person name="Ezra D."/>
            <person name="Gonzalez J."/>
            <person name="Henrissat B."/>
            <person name="Kuo A."/>
            <person name="Liang C."/>
            <person name="Lipzen A."/>
            <person name="Lutzoni F."/>
            <person name="Magnuson J."/>
            <person name="Mondo S."/>
            <person name="Nolan M."/>
            <person name="Ohm R."/>
            <person name="Pangilinan J."/>
            <person name="Park H.-J."/>
            <person name="Ramirez L."/>
            <person name="Alfaro M."/>
            <person name="Sun H."/>
            <person name="Tritt A."/>
            <person name="Yoshinaga Y."/>
            <person name="Zwiers L.-H."/>
            <person name="Turgeon B."/>
            <person name="Goodwin S."/>
            <person name="Spatafora J."/>
            <person name="Crous P."/>
            <person name="Grigoriev I."/>
        </authorList>
    </citation>
    <scope>NUCLEOTIDE SEQUENCE</scope>
    <source>
        <strain evidence="2">CBS 269.34</strain>
    </source>
</reference>
<feature type="transmembrane region" description="Helical" evidence="1">
    <location>
        <begin position="307"/>
        <end position="327"/>
    </location>
</feature>
<keyword evidence="3" id="KW-1185">Reference proteome</keyword>
<keyword evidence="1" id="KW-0472">Membrane</keyword>
<accession>A0A6A6REQ7</accession>
<evidence type="ECO:0000256" key="1">
    <source>
        <dbReference type="SAM" id="Phobius"/>
    </source>
</evidence>
<keyword evidence="1" id="KW-1133">Transmembrane helix</keyword>
<evidence type="ECO:0000313" key="2">
    <source>
        <dbReference type="EMBL" id="KAF2502223.1"/>
    </source>
</evidence>
<dbReference type="EMBL" id="MU004181">
    <property type="protein sequence ID" value="KAF2502223.1"/>
    <property type="molecule type" value="Genomic_DNA"/>
</dbReference>
<keyword evidence="1" id="KW-0812">Transmembrane</keyword>
<dbReference type="AlphaFoldDB" id="A0A6A6REQ7"/>
<organism evidence="2 3">
    <name type="scientific">Lophium mytilinum</name>
    <dbReference type="NCBI Taxonomy" id="390894"/>
    <lineage>
        <taxon>Eukaryota</taxon>
        <taxon>Fungi</taxon>
        <taxon>Dikarya</taxon>
        <taxon>Ascomycota</taxon>
        <taxon>Pezizomycotina</taxon>
        <taxon>Dothideomycetes</taxon>
        <taxon>Pleosporomycetidae</taxon>
        <taxon>Mytilinidiales</taxon>
        <taxon>Mytilinidiaceae</taxon>
        <taxon>Lophium</taxon>
    </lineage>
</organism>
<feature type="transmembrane region" description="Helical" evidence="1">
    <location>
        <begin position="333"/>
        <end position="359"/>
    </location>
</feature>
<protein>
    <submittedName>
        <fullName evidence="2">Uncharacterized protein</fullName>
    </submittedName>
</protein>
<proteinExistence type="predicted"/>
<dbReference type="Proteomes" id="UP000799750">
    <property type="component" value="Unassembled WGS sequence"/>
</dbReference>